<dbReference type="SMART" id="SM00490">
    <property type="entry name" value="HELICc"/>
    <property type="match status" value="1"/>
</dbReference>
<feature type="region of interest" description="Disordered" evidence="5">
    <location>
        <begin position="852"/>
        <end position="958"/>
    </location>
</feature>
<accession>A0A2P6V0N5</accession>
<dbReference type="SUPFAM" id="SSF52540">
    <property type="entry name" value="P-loop containing nucleoside triphosphate hydrolases"/>
    <property type="match status" value="2"/>
</dbReference>
<dbReference type="PROSITE" id="PS51192">
    <property type="entry name" value="HELICASE_ATP_BIND_1"/>
    <property type="match status" value="1"/>
</dbReference>
<feature type="compositionally biased region" description="Acidic residues" evidence="5">
    <location>
        <begin position="1"/>
        <end position="49"/>
    </location>
</feature>
<dbReference type="FunFam" id="3.40.50.300:FF:000332">
    <property type="entry name" value="DNA repair and recombination protein RAD54-like"/>
    <property type="match status" value="1"/>
</dbReference>
<organism evidence="8 9">
    <name type="scientific">Micractinium conductrix</name>
    <dbReference type="NCBI Taxonomy" id="554055"/>
    <lineage>
        <taxon>Eukaryota</taxon>
        <taxon>Viridiplantae</taxon>
        <taxon>Chlorophyta</taxon>
        <taxon>core chlorophytes</taxon>
        <taxon>Trebouxiophyceae</taxon>
        <taxon>Chlorellales</taxon>
        <taxon>Chlorellaceae</taxon>
        <taxon>Chlorella clade</taxon>
        <taxon>Micractinium</taxon>
    </lineage>
</organism>
<evidence type="ECO:0000256" key="2">
    <source>
        <dbReference type="ARBA" id="ARBA00022801"/>
    </source>
</evidence>
<dbReference type="GO" id="GO:0007131">
    <property type="term" value="P:reciprocal meiotic recombination"/>
    <property type="evidence" value="ECO:0007669"/>
    <property type="project" value="TreeGrafter"/>
</dbReference>
<evidence type="ECO:0000256" key="5">
    <source>
        <dbReference type="SAM" id="MobiDB-lite"/>
    </source>
</evidence>
<dbReference type="Pfam" id="PF00176">
    <property type="entry name" value="SNF2-rel_dom"/>
    <property type="match status" value="1"/>
</dbReference>
<evidence type="ECO:0000313" key="9">
    <source>
        <dbReference type="Proteomes" id="UP000239649"/>
    </source>
</evidence>
<evidence type="ECO:0000256" key="4">
    <source>
        <dbReference type="ARBA" id="ARBA00022840"/>
    </source>
</evidence>
<dbReference type="PANTHER" id="PTHR45629">
    <property type="entry name" value="SNF2/RAD54 FAMILY MEMBER"/>
    <property type="match status" value="1"/>
</dbReference>
<proteinExistence type="predicted"/>
<feature type="compositionally biased region" description="Low complexity" evidence="5">
    <location>
        <begin position="947"/>
        <end position="958"/>
    </location>
</feature>
<evidence type="ECO:0000259" key="6">
    <source>
        <dbReference type="PROSITE" id="PS51192"/>
    </source>
</evidence>
<dbReference type="GO" id="GO:0004386">
    <property type="term" value="F:helicase activity"/>
    <property type="evidence" value="ECO:0007669"/>
    <property type="project" value="UniProtKB-KW"/>
</dbReference>
<dbReference type="GO" id="GO:0005524">
    <property type="term" value="F:ATP binding"/>
    <property type="evidence" value="ECO:0007669"/>
    <property type="project" value="UniProtKB-KW"/>
</dbReference>
<evidence type="ECO:0000259" key="7">
    <source>
        <dbReference type="PROSITE" id="PS51194"/>
    </source>
</evidence>
<keyword evidence="3" id="KW-0347">Helicase</keyword>
<evidence type="ECO:0000256" key="3">
    <source>
        <dbReference type="ARBA" id="ARBA00022806"/>
    </source>
</evidence>
<feature type="compositionally biased region" description="Low complexity" evidence="5">
    <location>
        <begin position="865"/>
        <end position="903"/>
    </location>
</feature>
<dbReference type="InterPro" id="IPR014001">
    <property type="entry name" value="Helicase_ATP-bd"/>
</dbReference>
<keyword evidence="2" id="KW-0378">Hydrolase</keyword>
<comment type="caution">
    <text evidence="8">The sequence shown here is derived from an EMBL/GenBank/DDBJ whole genome shotgun (WGS) entry which is preliminary data.</text>
</comment>
<sequence>MPPSDSEGDEATGSDSELSCDDGSEYAADDAQAEEESEGDGEKEVEEEAGAAAGGRQTAAAVAAAAADSLSAGELEQRRQDNIRALVSGTGLALRRQALLPRLLTVQQAAVVLRRPFVCPHPGAPAVSDALKRKLAARKAFVPWGGGSFVTLKLRVPLREPEPPLLLGGLAGAGAAAAPAPAVVLPPGIEPLVLWEPPADAEGQPVRVDDMLTQFLRPHQREGVQFMFECVCGLRSFQGQGCILADDMGLGKTLQGISLLWTLLSSPGHALLGGAPIAKRVVICCPTSLVGNWDSECQKWLKGRVRTLPLCESSRDEAVASISQFLSPRNPYQVMIVSYETFRIHAERFRAEGTCDLLICDEAHRLKNDATLTNRALDSLACRRRVLLSGTPLQNRLDEFYAMVSFCNPGVLGSPAQFRRHFESPVLAGREPDASEDEKALCQERTAELSTLVNKFILRRTNTLLSEHLPPKVVEIVCCKMTPLQLSLYCHYLESKATRSLFATQKAARVLSAITSLRKLINHPKLIWDALHGSVARGEEASKEAEGFENCLDLFPANAFGGRSARGGMAPGWELLSGKFAVLAGMLELLRTCTKDRIVIVSNYTQTLDLVSQLCRDRGYPFVRLDGTTSIKKRNSLVKDFNDQSQNQFAFLLSSKAGGCGLNLIGGNRLVLFDPSWNPADDKQAAARVWRDGQHKKVYVYRFMAAGTIEEKVYQRQLSKEGLQQVVDSKAGGKSAGPNLMSVDELRDLFTFEPDTLSSTYDSMAAAASGADPPFIPTCVHKREDIPLHRKQVGKPGEEQLRLWGHHTDTATVPDQVMQRIGNDHVTFVFSLEVDGRAIDPEPPLAPLGAAAAAAGGGGGGLGARRGALRPAMQPAVAPKPAAPAAPKAAAAPQAAPAPRSALPLPPPPPAAPAKENSVGGDAPRAAPPPGSRLALPARPKQRPSVAAAPAAARPAPGLAAAVQRAFIDSDSDDDFK</sequence>
<dbReference type="InterPro" id="IPR050496">
    <property type="entry name" value="SNF2_RAD54_helicase_repair"/>
</dbReference>
<dbReference type="EMBL" id="LHPF02000051">
    <property type="protein sequence ID" value="PSC67651.1"/>
    <property type="molecule type" value="Genomic_DNA"/>
</dbReference>
<keyword evidence="9" id="KW-1185">Reference proteome</keyword>
<dbReference type="GO" id="GO:0045003">
    <property type="term" value="P:double-strand break repair via synthesis-dependent strand annealing"/>
    <property type="evidence" value="ECO:0007669"/>
    <property type="project" value="TreeGrafter"/>
</dbReference>
<dbReference type="InterPro" id="IPR000330">
    <property type="entry name" value="SNF2_N"/>
</dbReference>
<dbReference type="GO" id="GO:0015616">
    <property type="term" value="F:DNA translocase activity"/>
    <property type="evidence" value="ECO:0007669"/>
    <property type="project" value="TreeGrafter"/>
</dbReference>
<dbReference type="PANTHER" id="PTHR45629:SF7">
    <property type="entry name" value="DNA EXCISION REPAIR PROTEIN ERCC-6-RELATED"/>
    <property type="match status" value="1"/>
</dbReference>
<dbReference type="InterPro" id="IPR027417">
    <property type="entry name" value="P-loop_NTPase"/>
</dbReference>
<dbReference type="Gene3D" id="3.40.50.300">
    <property type="entry name" value="P-loop containing nucleotide triphosphate hydrolases"/>
    <property type="match status" value="1"/>
</dbReference>
<name>A0A2P6V0N5_9CHLO</name>
<dbReference type="Pfam" id="PF00271">
    <property type="entry name" value="Helicase_C"/>
    <property type="match status" value="1"/>
</dbReference>
<dbReference type="Gene3D" id="1.20.120.850">
    <property type="entry name" value="SWI2/SNF2 ATPases, N-terminal domain"/>
    <property type="match status" value="1"/>
</dbReference>
<keyword evidence="1" id="KW-0547">Nucleotide-binding</keyword>
<dbReference type="InterPro" id="IPR038718">
    <property type="entry name" value="SNF2-like_sf"/>
</dbReference>
<feature type="domain" description="Helicase C-terminal" evidence="7">
    <location>
        <begin position="585"/>
        <end position="744"/>
    </location>
</feature>
<dbReference type="InterPro" id="IPR049730">
    <property type="entry name" value="SNF2/RAD54-like_C"/>
</dbReference>
<reference evidence="8 9" key="1">
    <citation type="journal article" date="2018" name="Plant J.">
        <title>Genome sequences of Chlorella sorokiniana UTEX 1602 and Micractinium conductrix SAG 241.80: implications to maltose excretion by a green alga.</title>
        <authorList>
            <person name="Arriola M.B."/>
            <person name="Velmurugan N."/>
            <person name="Zhang Y."/>
            <person name="Plunkett M.H."/>
            <person name="Hondzo H."/>
            <person name="Barney B.M."/>
        </authorList>
    </citation>
    <scope>NUCLEOTIDE SEQUENCE [LARGE SCALE GENOMIC DNA]</scope>
    <source>
        <strain evidence="8 9">SAG 241.80</strain>
    </source>
</reference>
<dbReference type="STRING" id="554055.A0A2P6V0N5"/>
<dbReference type="CDD" id="cd18004">
    <property type="entry name" value="DEXHc_RAD54"/>
    <property type="match status" value="1"/>
</dbReference>
<gene>
    <name evidence="8" type="ORF">C2E20_8694</name>
</gene>
<feature type="domain" description="Helicase ATP-binding" evidence="6">
    <location>
        <begin position="233"/>
        <end position="410"/>
    </location>
</feature>
<feature type="region of interest" description="Disordered" evidence="5">
    <location>
        <begin position="1"/>
        <end position="56"/>
    </location>
</feature>
<dbReference type="AlphaFoldDB" id="A0A2P6V0N5"/>
<dbReference type="Gene3D" id="3.40.50.10810">
    <property type="entry name" value="Tandem AAA-ATPase domain"/>
    <property type="match status" value="1"/>
</dbReference>
<dbReference type="SMART" id="SM00487">
    <property type="entry name" value="DEXDc"/>
    <property type="match status" value="1"/>
</dbReference>
<dbReference type="Proteomes" id="UP000239649">
    <property type="component" value="Unassembled WGS sequence"/>
</dbReference>
<dbReference type="CDD" id="cd18793">
    <property type="entry name" value="SF2_C_SNF"/>
    <property type="match status" value="1"/>
</dbReference>
<evidence type="ECO:0000256" key="1">
    <source>
        <dbReference type="ARBA" id="ARBA00022741"/>
    </source>
</evidence>
<dbReference type="OrthoDB" id="413460at2759"/>
<dbReference type="FunFam" id="3.40.50.10810:FF:000021">
    <property type="entry name" value="DNA repair and recombination protein RAD54"/>
    <property type="match status" value="1"/>
</dbReference>
<dbReference type="GO" id="GO:0005634">
    <property type="term" value="C:nucleus"/>
    <property type="evidence" value="ECO:0007669"/>
    <property type="project" value="TreeGrafter"/>
</dbReference>
<feature type="compositionally biased region" description="Gly residues" evidence="5">
    <location>
        <begin position="855"/>
        <end position="864"/>
    </location>
</feature>
<evidence type="ECO:0000313" key="8">
    <source>
        <dbReference type="EMBL" id="PSC67651.1"/>
    </source>
</evidence>
<protein>
    <submittedName>
        <fullName evidence="8">DNA repair and recombination RAD54</fullName>
    </submittedName>
</protein>
<keyword evidence="4" id="KW-0067">ATP-binding</keyword>
<dbReference type="InterPro" id="IPR001650">
    <property type="entry name" value="Helicase_C-like"/>
</dbReference>
<dbReference type="GO" id="GO:0016787">
    <property type="term" value="F:hydrolase activity"/>
    <property type="evidence" value="ECO:0007669"/>
    <property type="project" value="UniProtKB-KW"/>
</dbReference>
<dbReference type="PROSITE" id="PS51194">
    <property type="entry name" value="HELICASE_CTER"/>
    <property type="match status" value="1"/>
</dbReference>